<evidence type="ECO:0000256" key="1">
    <source>
        <dbReference type="SAM" id="MobiDB-lite"/>
    </source>
</evidence>
<dbReference type="EMBL" id="CP088295">
    <property type="protein sequence ID" value="UUY01972.1"/>
    <property type="molecule type" value="Genomic_DNA"/>
</dbReference>
<dbReference type="Proteomes" id="UP001058860">
    <property type="component" value="Chromosome"/>
</dbReference>
<evidence type="ECO:0000259" key="4">
    <source>
        <dbReference type="Pfam" id="PF08212"/>
    </source>
</evidence>
<dbReference type="SUPFAM" id="SSF53474">
    <property type="entry name" value="alpha/beta-Hydrolases"/>
    <property type="match status" value="1"/>
</dbReference>
<feature type="region of interest" description="Disordered" evidence="1">
    <location>
        <begin position="289"/>
        <end position="313"/>
    </location>
</feature>
<dbReference type="Pfam" id="PF01738">
    <property type="entry name" value="DLH"/>
    <property type="match status" value="1"/>
</dbReference>
<keyword evidence="2" id="KW-0732">Signal</keyword>
<gene>
    <name evidence="5" type="ORF">LRS13_14725</name>
</gene>
<dbReference type="InterPro" id="IPR012674">
    <property type="entry name" value="Calycin"/>
</dbReference>
<dbReference type="Gene3D" id="2.40.128.20">
    <property type="match status" value="1"/>
</dbReference>
<sequence>MTERRSILLAVLACAAGFFTTASAAPATSGPDPGTTVTRGATGSAAAGTRVTWWLPHRPDGRPAPVVVVLHGFAALDPVLYGATIQHLWRHGYAVVYPQFQRADAGFLTDTDQNTFLARAIDATDVALDRLGDAVDREDLVVYGHSLGGLLAAAWNPSGGARARAAVLANPSTATEVPANVPVSITPIDIAALAPLVDVPVVLLTGDRDTIAPPAQATTLSDQLTAAPSREVWMARTDLRGWPLVFADHTAPLNGARGVGYGLLDQRFYHAALDQALARRDVAALHLRSPSAHGRDPAASSPALSANAPERARRQPVRGSWAYLPLTLVPRSGDPMPSLLRRLSVPLLAACALLAVPSGAAAAEPIQPVERVEIERYLGAWKQLASKPQWFDIGCLANTTAVYALNPDGTVRVANRCSGPFGSTISITGRARVADTVSNAQLEVTFLNIGGPIYSGVNYVIIGLADDYSWAIVTDPSRRSAFVLSRTATQPAPVIAQIKAILTANGIDTCQLKVTKQAGGATSSPAFC</sequence>
<dbReference type="PANTHER" id="PTHR10612">
    <property type="entry name" value="APOLIPOPROTEIN D"/>
    <property type="match status" value="1"/>
</dbReference>
<organism evidence="5 6">
    <name type="scientific">Svornostia abyssi</name>
    <dbReference type="NCBI Taxonomy" id="2898438"/>
    <lineage>
        <taxon>Bacteria</taxon>
        <taxon>Bacillati</taxon>
        <taxon>Actinomycetota</taxon>
        <taxon>Thermoleophilia</taxon>
        <taxon>Solirubrobacterales</taxon>
        <taxon>Baekduiaceae</taxon>
        <taxon>Svornostia</taxon>
    </lineage>
</organism>
<dbReference type="CDD" id="cd19438">
    <property type="entry name" value="lipocalin_Blc-like"/>
    <property type="match status" value="1"/>
</dbReference>
<feature type="domain" description="Dienelactone hydrolase" evidence="3">
    <location>
        <begin position="58"/>
        <end position="227"/>
    </location>
</feature>
<dbReference type="InterPro" id="IPR002925">
    <property type="entry name" value="Dienelactn_hydro"/>
</dbReference>
<reference evidence="6" key="1">
    <citation type="submission" date="2021-11" db="EMBL/GenBank/DDBJ databases">
        <title>Cultivation dependent microbiological survey of springs from the worlds oldest radium mine currently devoted to the extraction of radon-saturated water.</title>
        <authorList>
            <person name="Kapinusova G."/>
            <person name="Smrhova T."/>
            <person name="Strejcek M."/>
            <person name="Suman J."/>
            <person name="Jani K."/>
            <person name="Pajer P."/>
            <person name="Uhlik O."/>
        </authorList>
    </citation>
    <scope>NUCLEOTIDE SEQUENCE [LARGE SCALE GENOMIC DNA]</scope>
    <source>
        <strain evidence="6">J379</strain>
    </source>
</reference>
<accession>A0ABY5PBW3</accession>
<protein>
    <submittedName>
        <fullName evidence="5">Lipocalin family protein</fullName>
    </submittedName>
</protein>
<name>A0ABY5PBW3_9ACTN</name>
<evidence type="ECO:0000259" key="3">
    <source>
        <dbReference type="Pfam" id="PF01738"/>
    </source>
</evidence>
<dbReference type="Gene3D" id="3.40.50.1820">
    <property type="entry name" value="alpha/beta hydrolase"/>
    <property type="match status" value="1"/>
</dbReference>
<dbReference type="SUPFAM" id="SSF50814">
    <property type="entry name" value="Lipocalins"/>
    <property type="match status" value="1"/>
</dbReference>
<dbReference type="PANTHER" id="PTHR10612:SF34">
    <property type="entry name" value="APOLIPOPROTEIN D"/>
    <property type="match status" value="1"/>
</dbReference>
<feature type="signal peptide" evidence="2">
    <location>
        <begin position="1"/>
        <end position="24"/>
    </location>
</feature>
<evidence type="ECO:0000256" key="2">
    <source>
        <dbReference type="SAM" id="SignalP"/>
    </source>
</evidence>
<feature type="domain" description="Lipocalin/cytosolic fatty-acid binding" evidence="4">
    <location>
        <begin position="372"/>
        <end position="517"/>
    </location>
</feature>
<feature type="compositionally biased region" description="Low complexity" evidence="1">
    <location>
        <begin position="297"/>
        <end position="309"/>
    </location>
</feature>
<dbReference type="InterPro" id="IPR000566">
    <property type="entry name" value="Lipocln_cytosolic_FA-bd_dom"/>
</dbReference>
<dbReference type="Pfam" id="PF08212">
    <property type="entry name" value="Lipocalin_2"/>
    <property type="match status" value="1"/>
</dbReference>
<evidence type="ECO:0000313" key="5">
    <source>
        <dbReference type="EMBL" id="UUY01972.1"/>
    </source>
</evidence>
<feature type="chain" id="PRO_5046565158" evidence="2">
    <location>
        <begin position="25"/>
        <end position="528"/>
    </location>
</feature>
<dbReference type="RefSeq" id="WP_353862511.1">
    <property type="nucleotide sequence ID" value="NZ_CP088295.1"/>
</dbReference>
<evidence type="ECO:0000313" key="6">
    <source>
        <dbReference type="Proteomes" id="UP001058860"/>
    </source>
</evidence>
<dbReference type="InterPro" id="IPR029058">
    <property type="entry name" value="AB_hydrolase_fold"/>
</dbReference>
<keyword evidence="6" id="KW-1185">Reference proteome</keyword>
<dbReference type="InterPro" id="IPR047202">
    <property type="entry name" value="Lipocalin_Blc-like_dom"/>
</dbReference>
<proteinExistence type="predicted"/>